<gene>
    <name evidence="2" type="ORF">DY048_07590</name>
</gene>
<reference evidence="2 3" key="1">
    <citation type="submission" date="2018-08" db="EMBL/GenBank/DDBJ databases">
        <title>Comparative genomics of wild bee and flower associated Lactobacillus reveals potential adaptation to the bee host.</title>
        <authorList>
            <person name="Vuong H.Q."/>
            <person name="Mcfrederick Q.S."/>
        </authorList>
    </citation>
    <scope>NUCLEOTIDE SEQUENCE [LARGE SCALE GENOMIC DNA]</scope>
    <source>
        <strain evidence="2 3">HV_04</strain>
    </source>
</reference>
<feature type="domain" description="Baseplate J-like central" evidence="1">
    <location>
        <begin position="195"/>
        <end position="273"/>
    </location>
</feature>
<organism evidence="2 3">
    <name type="scientific">Apilactobacillus timberlakei</name>
    <dbReference type="NCBI Taxonomy" id="2008380"/>
    <lineage>
        <taxon>Bacteria</taxon>
        <taxon>Bacillati</taxon>
        <taxon>Bacillota</taxon>
        <taxon>Bacilli</taxon>
        <taxon>Lactobacillales</taxon>
        <taxon>Lactobacillaceae</taxon>
        <taxon>Apilactobacillus</taxon>
    </lineage>
</organism>
<sequence length="379" mass="41882">MNPLDLIKDLENKDFDYFLNQMLSDVSDDVDKRPGSIIYDAIAPAATLQAERSKDLINYIKQSYISTSTGEFLDWHAQDKGTSREAATNAKATARIIDDNKNIVTNIDIGDRFASMGQDSIFYSVIDKKADGNYLLQAETPGTTPNGYIGQILPVTNNDSISWAEITEVYAPARDAEDDESLRARLLSPNSYINYGGNVNDYKAMMANIKDVGAVQIYSAWQGGGTVKLVILDNNLNPATDTLLNEVKVTVDPPDESGLGYGLAPIGHQVTVVTTELFDVTVNIKVTTDGKIGLDILNNEIKSATQNYFNNLRKNWSKDTNFKYSLTVYRSQIMAAILQLEHVVNAEMPKLNGEDTDVDLTFTNEISQLPNLKDVIIND</sequence>
<protein>
    <recommendedName>
        <fullName evidence="1">Baseplate J-like central domain-containing protein</fullName>
    </recommendedName>
</protein>
<proteinExistence type="predicted"/>
<evidence type="ECO:0000313" key="2">
    <source>
        <dbReference type="EMBL" id="TPR12438.1"/>
    </source>
</evidence>
<dbReference type="InterPro" id="IPR052399">
    <property type="entry name" value="Phage_Baseplate_Assmbl_Protein"/>
</dbReference>
<accession>A0ABY2YRE6</accession>
<comment type="caution">
    <text evidence="2">The sequence shown here is derived from an EMBL/GenBank/DDBJ whole genome shotgun (WGS) entry which is preliminary data.</text>
</comment>
<dbReference type="Proteomes" id="UP000767392">
    <property type="component" value="Unassembled WGS sequence"/>
</dbReference>
<keyword evidence="3" id="KW-1185">Reference proteome</keyword>
<evidence type="ECO:0000259" key="1">
    <source>
        <dbReference type="Pfam" id="PF26078"/>
    </source>
</evidence>
<dbReference type="InterPro" id="IPR058531">
    <property type="entry name" value="Baseplate_J_M"/>
</dbReference>
<name>A0ABY2YRE6_9LACO</name>
<dbReference type="PANTHER" id="PTHR37829:SF3">
    <property type="entry name" value="PROTEIN JAYE-RELATED"/>
    <property type="match status" value="1"/>
</dbReference>
<dbReference type="EMBL" id="QUAM01000008">
    <property type="protein sequence ID" value="TPR12438.1"/>
    <property type="molecule type" value="Genomic_DNA"/>
</dbReference>
<dbReference type="Pfam" id="PF26078">
    <property type="entry name" value="Baseplate_J_M"/>
    <property type="match status" value="1"/>
</dbReference>
<dbReference type="PANTHER" id="PTHR37829">
    <property type="entry name" value="PHAGE-LIKE ELEMENT PBSX PROTEIN XKDT"/>
    <property type="match status" value="1"/>
</dbReference>
<evidence type="ECO:0000313" key="3">
    <source>
        <dbReference type="Proteomes" id="UP000767392"/>
    </source>
</evidence>